<proteinExistence type="inferred from homology"/>
<feature type="region of interest" description="Disordered" evidence="2">
    <location>
        <begin position="622"/>
        <end position="661"/>
    </location>
</feature>
<dbReference type="GeneID" id="108682504"/>
<dbReference type="OrthoDB" id="1432093at2759"/>
<feature type="region of interest" description="Disordered" evidence="2">
    <location>
        <begin position="935"/>
        <end position="962"/>
    </location>
</feature>
<dbReference type="RefSeq" id="XP_018027168.1">
    <property type="nucleotide sequence ID" value="XM_018171679.2"/>
</dbReference>
<sequence length="976" mass="107967">MDVTATNFREVLPKVFDAINKADFVAVDAEFSGLRRSTADQEFSIMDTLEERYTKVASSVKEFGMIQFGMSCFHSDANKKSYETATFSFYLLKKMTSLFSPNTFTVCSNSLRFLAANKFDFNKLFSDGLPYLNQVEAHHNRSRLPDQITKRLGITSEKPSVQDPISSLFKVIKDYVATESAKLLRQANNASPSTTSKTEGPSSPKDERNGISNGLILDSKFKAEDILEVPVDQLHSPANYTPPFHSLRKFCLKEVKRSFWKLLRLLVACECSNVDATLDYDEQALFVRVFLNTEDRDKFVYYDEVDKFYNTIGFSHIVFHLLKTGKPIVGHNCILDVMHLVDKCLQPVPLDLNSFKELYKANFTLLYDTKLLTVGAPFAHQMENTSLERVYKFASSSCPKLTTLKGCRSYNLKSQEGTKEHDAGFDAFMTAVAFVGVVRKLGGPRKREKSLLDSPHLKNVANRTYLMQICDMNALHLAGDDGVVDRTGVFVVTSSFELRFSQVKTFFPDLASPTIVSDHTPDHRHFVLPSTDAERKKAPVLLRKALTLCPSSVHIILYSSNLNSPESMDTSDSTSGEACCYSVQNKAIPPPLPSHSSPDVNNSDVGDVHLSVPLTPRTAHLARNSKLNAKSPEFTPASTSGKSRRSSGNPKSNQQTRPTLTGYRTLEEFNATNQTVMEDLGVELRREDKTSIIDSGAGTIHLKRGEKRKSGQQFEEVEMTEVEEQAPLISNNSKNDSEEWKTVRNRNRNHKWGGSAASCNVANRFQPDDQEPEKIEVKEEAPIRRLRKRSCTGDVRAHNRGGAGHSLTARDDVAHSVNVNDDMSNVVAEGENDGAEATAEGKELKRLKSVGAEQFSSLSLESPTCDRAFSAAVEVGPGGPSSRGVAGGGGVVEQDASTCWGAVTGAAGAALEHEDRGSRPQAQPEDLETLLQQRLVADQTTDDANKKFSRTKRGAENSEGDECFADEECFTVPNDW</sequence>
<dbReference type="Pfam" id="PF04857">
    <property type="entry name" value="CAF1"/>
    <property type="match status" value="1"/>
</dbReference>
<dbReference type="PANTHER" id="PTHR15092:SF22">
    <property type="entry name" value="POLY(A)-SPECIFIC RIBONUCLEASE PNLDC1"/>
    <property type="match status" value="1"/>
</dbReference>
<evidence type="ECO:0000313" key="4">
    <source>
        <dbReference type="RefSeq" id="XP_018027168.1"/>
    </source>
</evidence>
<dbReference type="PANTHER" id="PTHR15092">
    <property type="entry name" value="POLY A -SPECIFIC RIBONUCLEASE/TARGET OF EGR1, MEMBER 1"/>
    <property type="match status" value="1"/>
</dbReference>
<organism evidence="3 4">
    <name type="scientific">Hyalella azteca</name>
    <name type="common">Amphipod</name>
    <dbReference type="NCBI Taxonomy" id="294128"/>
    <lineage>
        <taxon>Eukaryota</taxon>
        <taxon>Metazoa</taxon>
        <taxon>Ecdysozoa</taxon>
        <taxon>Arthropoda</taxon>
        <taxon>Crustacea</taxon>
        <taxon>Multicrustacea</taxon>
        <taxon>Malacostraca</taxon>
        <taxon>Eumalacostraca</taxon>
        <taxon>Peracarida</taxon>
        <taxon>Amphipoda</taxon>
        <taxon>Senticaudata</taxon>
        <taxon>Talitrida</taxon>
        <taxon>Talitroidea</taxon>
        <taxon>Hyalellidae</taxon>
        <taxon>Hyalella</taxon>
    </lineage>
</organism>
<dbReference type="GO" id="GO:0000175">
    <property type="term" value="F:3'-5'-RNA exonuclease activity"/>
    <property type="evidence" value="ECO:0007669"/>
    <property type="project" value="TreeGrafter"/>
</dbReference>
<dbReference type="InterPro" id="IPR051181">
    <property type="entry name" value="CAF1_poly(A)_ribonucleases"/>
</dbReference>
<feature type="region of interest" description="Disordered" evidence="2">
    <location>
        <begin position="728"/>
        <end position="756"/>
    </location>
</feature>
<dbReference type="AlphaFoldDB" id="A0A8B7PLW1"/>
<accession>A0A8B7PLW1</accession>
<feature type="region of interest" description="Disordered" evidence="2">
    <location>
        <begin position="584"/>
        <end position="610"/>
    </location>
</feature>
<dbReference type="Proteomes" id="UP000694843">
    <property type="component" value="Unplaced"/>
</dbReference>
<protein>
    <submittedName>
        <fullName evidence="4">Uncharacterized protein LOC108682504 isoform X1</fullName>
    </submittedName>
</protein>
<evidence type="ECO:0000256" key="2">
    <source>
        <dbReference type="SAM" id="MobiDB-lite"/>
    </source>
</evidence>
<dbReference type="KEGG" id="hazt:108682504"/>
<feature type="compositionally biased region" description="Polar residues" evidence="2">
    <location>
        <begin position="636"/>
        <end position="659"/>
    </location>
</feature>
<dbReference type="SUPFAM" id="SSF53098">
    <property type="entry name" value="Ribonuclease H-like"/>
    <property type="match status" value="1"/>
</dbReference>
<name>A0A8B7PLW1_HYAAZ</name>
<feature type="region of interest" description="Disordered" evidence="2">
    <location>
        <begin position="186"/>
        <end position="210"/>
    </location>
</feature>
<dbReference type="InterPro" id="IPR006941">
    <property type="entry name" value="RNase_CAF1"/>
</dbReference>
<keyword evidence="3" id="KW-1185">Reference proteome</keyword>
<dbReference type="InterPro" id="IPR036397">
    <property type="entry name" value="RNaseH_sf"/>
</dbReference>
<evidence type="ECO:0000313" key="3">
    <source>
        <dbReference type="Proteomes" id="UP000694843"/>
    </source>
</evidence>
<reference evidence="4" key="1">
    <citation type="submission" date="2025-08" db="UniProtKB">
        <authorList>
            <consortium name="RefSeq"/>
        </authorList>
    </citation>
    <scope>IDENTIFICATION</scope>
    <source>
        <tissue evidence="4">Whole organism</tissue>
    </source>
</reference>
<dbReference type="GO" id="GO:0003723">
    <property type="term" value="F:RNA binding"/>
    <property type="evidence" value="ECO:0007669"/>
    <property type="project" value="TreeGrafter"/>
</dbReference>
<gene>
    <name evidence="4" type="primary">LOC108682504</name>
</gene>
<comment type="similarity">
    <text evidence="1">Belongs to the CAF1 family.</text>
</comment>
<dbReference type="InterPro" id="IPR012337">
    <property type="entry name" value="RNaseH-like_sf"/>
</dbReference>
<evidence type="ECO:0000256" key="1">
    <source>
        <dbReference type="ARBA" id="ARBA00008372"/>
    </source>
</evidence>
<feature type="compositionally biased region" description="Polar residues" evidence="2">
    <location>
        <begin position="594"/>
        <end position="604"/>
    </location>
</feature>
<dbReference type="Gene3D" id="3.30.420.10">
    <property type="entry name" value="Ribonuclease H-like superfamily/Ribonuclease H"/>
    <property type="match status" value="2"/>
</dbReference>
<feature type="compositionally biased region" description="Polar residues" evidence="2">
    <location>
        <begin position="186"/>
        <end position="201"/>
    </location>
</feature>